<dbReference type="InterPro" id="IPR005809">
    <property type="entry name" value="Succ_CoA_ligase-like_bsu"/>
</dbReference>
<comment type="pathway">
    <text evidence="7">Carbohydrate metabolism; tricarboxylic acid cycle; succinate from succinyl-CoA (ligase route): step 1/1.</text>
</comment>
<keyword evidence="6 7" id="KW-0460">Magnesium</keyword>
<dbReference type="InterPro" id="IPR005811">
    <property type="entry name" value="SUCC_ACL_C"/>
</dbReference>
<evidence type="ECO:0000256" key="5">
    <source>
        <dbReference type="ARBA" id="ARBA00022741"/>
    </source>
</evidence>
<dbReference type="SUPFAM" id="SSF56059">
    <property type="entry name" value="Glutathione synthetase ATP-binding domain-like"/>
    <property type="match status" value="1"/>
</dbReference>
<dbReference type="GO" id="GO:0005524">
    <property type="term" value="F:ATP binding"/>
    <property type="evidence" value="ECO:0007669"/>
    <property type="project" value="UniProtKB-UniRule"/>
</dbReference>
<dbReference type="GO" id="GO:0004776">
    <property type="term" value="F:succinate-CoA ligase (GDP-forming) activity"/>
    <property type="evidence" value="ECO:0007669"/>
    <property type="project" value="RHEA"/>
</dbReference>
<dbReference type="Gene3D" id="3.30.1490.20">
    <property type="entry name" value="ATP-grasp fold, A domain"/>
    <property type="match status" value="1"/>
</dbReference>
<dbReference type="InterPro" id="IPR016102">
    <property type="entry name" value="Succinyl-CoA_synth-like"/>
</dbReference>
<gene>
    <name evidence="7" type="primary">sucC</name>
    <name evidence="10" type="ordered locus">Tter_0289</name>
</gene>
<dbReference type="HOGENOM" id="CLU_037430_0_2_0"/>
<evidence type="ECO:0000256" key="6">
    <source>
        <dbReference type="ARBA" id="ARBA00022842"/>
    </source>
</evidence>
<evidence type="ECO:0000256" key="3">
    <source>
        <dbReference type="ARBA" id="ARBA00022598"/>
    </source>
</evidence>
<dbReference type="Pfam" id="PF00549">
    <property type="entry name" value="Ligase_CoA"/>
    <property type="match status" value="1"/>
</dbReference>
<feature type="binding site" evidence="7">
    <location>
        <begin position="52"/>
        <end position="54"/>
    </location>
    <ligand>
        <name>ATP</name>
        <dbReference type="ChEBI" id="CHEBI:30616"/>
    </ligand>
</feature>
<keyword evidence="7 8" id="KW-0067">ATP-binding</keyword>
<evidence type="ECO:0000259" key="9">
    <source>
        <dbReference type="PROSITE" id="PS50975"/>
    </source>
</evidence>
<dbReference type="PROSITE" id="PS01217">
    <property type="entry name" value="SUCCINYL_COA_LIG_3"/>
    <property type="match status" value="1"/>
</dbReference>
<dbReference type="InterPro" id="IPR013650">
    <property type="entry name" value="ATP-grasp_succ-CoA_synth-type"/>
</dbReference>
<organism evidence="10 11">
    <name type="scientific">Thermobaculum terrenum (strain ATCC BAA-798 / CCMEE 7001 / YNP1)</name>
    <dbReference type="NCBI Taxonomy" id="525904"/>
    <lineage>
        <taxon>Bacteria</taxon>
        <taxon>Bacillati</taxon>
        <taxon>Chloroflexota</taxon>
        <taxon>Chloroflexia</taxon>
        <taxon>Candidatus Thermobaculales</taxon>
        <taxon>Candidatus Thermobaculaceae</taxon>
        <taxon>Thermobaculum</taxon>
    </lineage>
</organism>
<dbReference type="STRING" id="525904.Tter_0289"/>
<evidence type="ECO:0000256" key="7">
    <source>
        <dbReference type="HAMAP-Rule" id="MF_00558"/>
    </source>
</evidence>
<dbReference type="HAMAP" id="MF_00558">
    <property type="entry name" value="Succ_CoA_beta"/>
    <property type="match status" value="1"/>
</dbReference>
<dbReference type="RefSeq" id="WP_012874246.1">
    <property type="nucleotide sequence ID" value="NC_013525.1"/>
</dbReference>
<feature type="binding site" evidence="7">
    <location>
        <position position="94"/>
    </location>
    <ligand>
        <name>ATP</name>
        <dbReference type="ChEBI" id="CHEBI:30616"/>
    </ligand>
</feature>
<feature type="binding site" evidence="7">
    <location>
        <position position="256"/>
    </location>
    <ligand>
        <name>substrate</name>
        <note>ligand shared with subunit alpha</note>
    </ligand>
</feature>
<dbReference type="PANTHER" id="PTHR11815:SF10">
    <property type="entry name" value="SUCCINATE--COA LIGASE [GDP-FORMING] SUBUNIT BETA, MITOCHONDRIAL"/>
    <property type="match status" value="1"/>
</dbReference>
<dbReference type="NCBIfam" id="TIGR01016">
    <property type="entry name" value="sucCoAbeta"/>
    <property type="match status" value="1"/>
</dbReference>
<keyword evidence="3 7" id="KW-0436">Ligase</keyword>
<feature type="domain" description="ATP-grasp" evidence="9">
    <location>
        <begin position="9"/>
        <end position="223"/>
    </location>
</feature>
<evidence type="ECO:0000256" key="4">
    <source>
        <dbReference type="ARBA" id="ARBA00022723"/>
    </source>
</evidence>
<evidence type="ECO:0000313" key="11">
    <source>
        <dbReference type="Proteomes" id="UP000000323"/>
    </source>
</evidence>
<dbReference type="UniPathway" id="UPA00223">
    <property type="reaction ID" value="UER00999"/>
</dbReference>
<dbReference type="PIRSF" id="PIRSF001554">
    <property type="entry name" value="SucCS_beta"/>
    <property type="match status" value="1"/>
</dbReference>
<dbReference type="NCBIfam" id="NF001913">
    <property type="entry name" value="PRK00696.1"/>
    <property type="match status" value="1"/>
</dbReference>
<dbReference type="Gene3D" id="3.40.50.261">
    <property type="entry name" value="Succinyl-CoA synthetase domains"/>
    <property type="match status" value="1"/>
</dbReference>
<dbReference type="InterPro" id="IPR017866">
    <property type="entry name" value="Succ-CoA_synthase_bsu_CS"/>
</dbReference>
<feature type="binding site" evidence="7">
    <location>
        <position position="45"/>
    </location>
    <ligand>
        <name>ATP</name>
        <dbReference type="ChEBI" id="CHEBI:30616"/>
    </ligand>
</feature>
<accession>D1CE55</accession>
<comment type="catalytic activity">
    <reaction evidence="7">
        <text>succinate + ATP + CoA = succinyl-CoA + ADP + phosphate</text>
        <dbReference type="Rhea" id="RHEA:17661"/>
        <dbReference type="ChEBI" id="CHEBI:30031"/>
        <dbReference type="ChEBI" id="CHEBI:30616"/>
        <dbReference type="ChEBI" id="CHEBI:43474"/>
        <dbReference type="ChEBI" id="CHEBI:57287"/>
        <dbReference type="ChEBI" id="CHEBI:57292"/>
        <dbReference type="ChEBI" id="CHEBI:456216"/>
        <dbReference type="EC" id="6.2.1.5"/>
    </reaction>
</comment>
<dbReference type="GO" id="GO:0042709">
    <property type="term" value="C:succinate-CoA ligase complex"/>
    <property type="evidence" value="ECO:0007669"/>
    <property type="project" value="TreeGrafter"/>
</dbReference>
<feature type="binding site" evidence="7">
    <location>
        <position position="99"/>
    </location>
    <ligand>
        <name>ATP</name>
        <dbReference type="ChEBI" id="CHEBI:30616"/>
    </ligand>
</feature>
<sequence length="382" mass="40939">MNLHEYQSREILAKHGIPIPPGILARSVEEAVEAASSLGYPVVIKAQVHSGGRGKAGGIKLVNSQRELEYVAPTILSMNIGGRPVSALLVVPAADIQKEYYLSVVLDRELKTFTLIASAEGGVDIEEVAREHPDSILRVPAHPWLGLQPYQARELAYKVGFEGSLVRTFVEIAMSLYRCALDVEASLVEINPLAKVSSGDLIALDSKIVVDDNSLFRHPDIAEMRDLSQEETAEVEASRVGISYIKLDGNIGCMVNGAGLAMATMDLVKLYGGSPANFLDIGGGAHADQVEAAMNIILSDEKVSAVLINIFGGITRCDDVARGIVEGLRNIKRGVPIVVRLVGTNEEEGHRILEDAGLRSLSSLEEAAKLAVELASKSTVSR</sequence>
<keyword evidence="2 7" id="KW-0816">Tricarboxylic acid cycle</keyword>
<dbReference type="InterPro" id="IPR013815">
    <property type="entry name" value="ATP_grasp_subdomain_1"/>
</dbReference>
<dbReference type="PANTHER" id="PTHR11815">
    <property type="entry name" value="SUCCINYL-COA SYNTHETASE BETA CHAIN"/>
    <property type="match status" value="1"/>
</dbReference>
<keyword evidence="4 7" id="KW-0479">Metal-binding</keyword>
<dbReference type="FunFam" id="3.40.50.261:FF:000001">
    <property type="entry name" value="Succinate--CoA ligase [ADP-forming] subunit beta"/>
    <property type="match status" value="1"/>
</dbReference>
<evidence type="ECO:0000313" key="10">
    <source>
        <dbReference type="EMBL" id="ACZ41211.1"/>
    </source>
</evidence>
<dbReference type="SUPFAM" id="SSF52210">
    <property type="entry name" value="Succinyl-CoA synthetase domains"/>
    <property type="match status" value="1"/>
</dbReference>
<reference evidence="11" key="1">
    <citation type="journal article" date="2010" name="Stand. Genomic Sci.">
        <title>Complete genome sequence of 'Thermobaculum terrenum' type strain (YNP1).</title>
        <authorList>
            <person name="Kiss H."/>
            <person name="Cleland D."/>
            <person name="Lapidus A."/>
            <person name="Lucas S."/>
            <person name="Glavina Del Rio T."/>
            <person name="Nolan M."/>
            <person name="Tice H."/>
            <person name="Han C."/>
            <person name="Goodwin L."/>
            <person name="Pitluck S."/>
            <person name="Liolios K."/>
            <person name="Ivanova N."/>
            <person name="Mavromatis K."/>
            <person name="Ovchinnikova G."/>
            <person name="Pati A."/>
            <person name="Chen A."/>
            <person name="Palaniappan K."/>
            <person name="Land M."/>
            <person name="Hauser L."/>
            <person name="Chang Y."/>
            <person name="Jeffries C."/>
            <person name="Lu M."/>
            <person name="Brettin T."/>
            <person name="Detter J."/>
            <person name="Goker M."/>
            <person name="Tindall B."/>
            <person name="Beck B."/>
            <person name="McDermott T."/>
            <person name="Woyke T."/>
            <person name="Bristow J."/>
            <person name="Eisen J."/>
            <person name="Markowitz V."/>
            <person name="Hugenholtz P."/>
            <person name="Kyrpides N."/>
            <person name="Klenk H."/>
            <person name="Cheng J."/>
        </authorList>
    </citation>
    <scope>NUCLEOTIDE SEQUENCE [LARGE SCALE GENOMIC DNA]</scope>
    <source>
        <strain evidence="11">ATCC BAA-798 / YNP1</strain>
    </source>
</reference>
<dbReference type="EMBL" id="CP001825">
    <property type="protein sequence ID" value="ACZ41211.1"/>
    <property type="molecule type" value="Genomic_DNA"/>
</dbReference>
<keyword evidence="11" id="KW-1185">Reference proteome</keyword>
<feature type="binding site" evidence="7">
    <location>
        <begin position="313"/>
        <end position="315"/>
    </location>
    <ligand>
        <name>substrate</name>
        <note>ligand shared with subunit alpha</note>
    </ligand>
</feature>
<dbReference type="OrthoDB" id="9802602at2"/>
<comment type="catalytic activity">
    <reaction evidence="7">
        <text>GTP + succinate + CoA = succinyl-CoA + GDP + phosphate</text>
        <dbReference type="Rhea" id="RHEA:22120"/>
        <dbReference type="ChEBI" id="CHEBI:30031"/>
        <dbReference type="ChEBI" id="CHEBI:37565"/>
        <dbReference type="ChEBI" id="CHEBI:43474"/>
        <dbReference type="ChEBI" id="CHEBI:57287"/>
        <dbReference type="ChEBI" id="CHEBI:57292"/>
        <dbReference type="ChEBI" id="CHEBI:58189"/>
    </reaction>
</comment>
<dbReference type="InterPro" id="IPR011761">
    <property type="entry name" value="ATP-grasp"/>
</dbReference>
<keyword evidence="5 7" id="KW-0547">Nucleotide-binding</keyword>
<dbReference type="GO" id="GO:0005829">
    <property type="term" value="C:cytosol"/>
    <property type="evidence" value="ECO:0007669"/>
    <property type="project" value="TreeGrafter"/>
</dbReference>
<evidence type="ECO:0000256" key="8">
    <source>
        <dbReference type="PROSITE-ProRule" id="PRU00409"/>
    </source>
</evidence>
<dbReference type="Pfam" id="PF08442">
    <property type="entry name" value="ATP-grasp_2"/>
    <property type="match status" value="1"/>
</dbReference>
<dbReference type="FunFam" id="3.30.470.20:FF:000002">
    <property type="entry name" value="Succinate--CoA ligase [ADP-forming] subunit beta"/>
    <property type="match status" value="1"/>
</dbReference>
<dbReference type="GO" id="GO:0006099">
    <property type="term" value="P:tricarboxylic acid cycle"/>
    <property type="evidence" value="ECO:0007669"/>
    <property type="project" value="UniProtKB-UniRule"/>
</dbReference>
<dbReference type="eggNOG" id="COG0045">
    <property type="taxonomic scope" value="Bacteria"/>
</dbReference>
<comment type="cofactor">
    <cofactor evidence="7">
        <name>Mg(2+)</name>
        <dbReference type="ChEBI" id="CHEBI:18420"/>
    </cofactor>
    <text evidence="7">Binds 1 Mg(2+) ion per subunit.</text>
</comment>
<comment type="similarity">
    <text evidence="1 7">Belongs to the succinate/malate CoA ligase beta subunit family.</text>
</comment>
<dbReference type="Gene3D" id="3.30.470.20">
    <property type="entry name" value="ATP-grasp fold, B domain"/>
    <property type="match status" value="1"/>
</dbReference>
<protein>
    <recommendedName>
        <fullName evidence="7">Succinate--CoA ligase [ADP-forming] subunit beta</fullName>
        <ecNumber evidence="7">6.2.1.5</ecNumber>
    </recommendedName>
    <alternativeName>
        <fullName evidence="7">Succinyl-CoA synthetase subunit beta</fullName>
        <shortName evidence="7">SCS-beta</shortName>
    </alternativeName>
</protein>
<name>D1CE55_THET1</name>
<comment type="caution">
    <text evidence="7">Lacks conserved residue(s) required for the propagation of feature annotation.</text>
</comment>
<feature type="binding site" evidence="7">
    <location>
        <position position="205"/>
    </location>
    <ligand>
        <name>Mg(2+)</name>
        <dbReference type="ChEBI" id="CHEBI:18420"/>
    </ligand>
</feature>
<feature type="binding site" evidence="7">
    <location>
        <position position="191"/>
    </location>
    <ligand>
        <name>Mg(2+)</name>
        <dbReference type="ChEBI" id="CHEBI:18420"/>
    </ligand>
</feature>
<dbReference type="Proteomes" id="UP000000323">
    <property type="component" value="Chromosome 1"/>
</dbReference>
<comment type="subunit">
    <text evidence="7">Heterotetramer of two alpha and two beta subunits.</text>
</comment>
<proteinExistence type="inferred from homology"/>
<dbReference type="EC" id="6.2.1.5" evidence="7"/>
<dbReference type="GO" id="GO:0000287">
    <property type="term" value="F:magnesium ion binding"/>
    <property type="evidence" value="ECO:0007669"/>
    <property type="project" value="UniProtKB-UniRule"/>
</dbReference>
<comment type="function">
    <text evidence="7">Succinyl-CoA synthetase functions in the citric acid cycle (TCA), coupling the hydrolysis of succinyl-CoA to the synthesis of either ATP or GTP and thus represents the only step of substrate-level phosphorylation in the TCA. The beta subunit provides nucleotide specificity of the enzyme and binds the substrate succinate, while the binding sites for coenzyme A and phosphate are found in the alpha subunit.</text>
</comment>
<dbReference type="GO" id="GO:0004775">
    <property type="term" value="F:succinate-CoA ligase (ADP-forming) activity"/>
    <property type="evidence" value="ECO:0007669"/>
    <property type="project" value="UniProtKB-UniRule"/>
</dbReference>
<evidence type="ECO:0000256" key="1">
    <source>
        <dbReference type="ARBA" id="ARBA00009182"/>
    </source>
</evidence>
<evidence type="ECO:0000256" key="2">
    <source>
        <dbReference type="ARBA" id="ARBA00022532"/>
    </source>
</evidence>
<dbReference type="PROSITE" id="PS50975">
    <property type="entry name" value="ATP_GRASP"/>
    <property type="match status" value="1"/>
</dbReference>
<dbReference type="KEGG" id="ttr:Tter_0289"/>
<dbReference type="GO" id="GO:0006104">
    <property type="term" value="P:succinyl-CoA metabolic process"/>
    <property type="evidence" value="ECO:0007669"/>
    <property type="project" value="TreeGrafter"/>
</dbReference>
<dbReference type="AlphaFoldDB" id="D1CE55"/>